<keyword evidence="12" id="KW-1185">Reference proteome</keyword>
<feature type="transmembrane region" description="Helical" evidence="10">
    <location>
        <begin position="251"/>
        <end position="269"/>
    </location>
</feature>
<keyword evidence="5 10" id="KW-0472">Membrane</keyword>
<dbReference type="GeneID" id="116954000"/>
<evidence type="ECO:0000256" key="3">
    <source>
        <dbReference type="ARBA" id="ARBA00022989"/>
    </source>
</evidence>
<proteinExistence type="inferred from homology"/>
<organism evidence="12 13">
    <name type="scientific">Petromyzon marinus</name>
    <name type="common">Sea lamprey</name>
    <dbReference type="NCBI Taxonomy" id="7757"/>
    <lineage>
        <taxon>Eukaryota</taxon>
        <taxon>Metazoa</taxon>
        <taxon>Chordata</taxon>
        <taxon>Craniata</taxon>
        <taxon>Vertebrata</taxon>
        <taxon>Cyclostomata</taxon>
        <taxon>Hyperoartia</taxon>
        <taxon>Petromyzontiformes</taxon>
        <taxon>Petromyzontidae</taxon>
        <taxon>Petromyzon</taxon>
    </lineage>
</organism>
<evidence type="ECO:0000259" key="11">
    <source>
        <dbReference type="PROSITE" id="PS50262"/>
    </source>
</evidence>
<name>A0AAJ7XDK9_PETMA</name>
<keyword evidence="6 8" id="KW-0675">Receptor</keyword>
<keyword evidence="3 10" id="KW-1133">Transmembrane helix</keyword>
<feature type="region of interest" description="Disordered" evidence="9">
    <location>
        <begin position="330"/>
        <end position="351"/>
    </location>
</feature>
<dbReference type="PANTHER" id="PTHR24235">
    <property type="entry name" value="NEUROPEPTIDE Y RECEPTOR"/>
    <property type="match status" value="1"/>
</dbReference>
<dbReference type="SMART" id="SM01381">
    <property type="entry name" value="7TM_GPCR_Srsx"/>
    <property type="match status" value="1"/>
</dbReference>
<feature type="transmembrane region" description="Helical" evidence="10">
    <location>
        <begin position="118"/>
        <end position="136"/>
    </location>
</feature>
<evidence type="ECO:0000256" key="7">
    <source>
        <dbReference type="ARBA" id="ARBA00023224"/>
    </source>
</evidence>
<dbReference type="Proteomes" id="UP001318040">
    <property type="component" value="Chromosome 53"/>
</dbReference>
<feature type="domain" description="G-protein coupled receptors family 1 profile" evidence="11">
    <location>
        <begin position="50"/>
        <end position="312"/>
    </location>
</feature>
<evidence type="ECO:0000256" key="9">
    <source>
        <dbReference type="SAM" id="MobiDB-lite"/>
    </source>
</evidence>
<comment type="similarity">
    <text evidence="8">Belongs to the G-protein coupled receptor 1 family.</text>
</comment>
<evidence type="ECO:0000256" key="6">
    <source>
        <dbReference type="ARBA" id="ARBA00023170"/>
    </source>
</evidence>
<dbReference type="PRINTS" id="PR00237">
    <property type="entry name" value="GPCRRHODOPSN"/>
</dbReference>
<protein>
    <submittedName>
        <fullName evidence="13">Prolactin-releasing peptide receptor-like</fullName>
    </submittedName>
</protein>
<dbReference type="KEGG" id="pmrn:116954000"/>
<keyword evidence="4 8" id="KW-0297">G-protein coupled receptor</keyword>
<evidence type="ECO:0000256" key="4">
    <source>
        <dbReference type="ARBA" id="ARBA00023040"/>
    </source>
</evidence>
<dbReference type="PROSITE" id="PS00237">
    <property type="entry name" value="G_PROTEIN_RECEP_F1_1"/>
    <property type="match status" value="1"/>
</dbReference>
<dbReference type="Pfam" id="PF00001">
    <property type="entry name" value="7tm_1"/>
    <property type="match status" value="1"/>
</dbReference>
<dbReference type="GO" id="GO:0042923">
    <property type="term" value="F:neuropeptide binding"/>
    <property type="evidence" value="ECO:0007669"/>
    <property type="project" value="TreeGrafter"/>
</dbReference>
<accession>A0AAJ7XDK9</accession>
<dbReference type="AlphaFoldDB" id="A0AAJ7XDK9"/>
<dbReference type="Gene3D" id="1.20.1070.10">
    <property type="entry name" value="Rhodopsin 7-helix transmembrane proteins"/>
    <property type="match status" value="1"/>
</dbReference>
<dbReference type="RefSeq" id="XP_032830272.1">
    <property type="nucleotide sequence ID" value="XM_032974381.1"/>
</dbReference>
<evidence type="ECO:0000256" key="1">
    <source>
        <dbReference type="ARBA" id="ARBA00004141"/>
    </source>
</evidence>
<sequence length="379" mass="41571">MNASQLPGAPSAAASGNGSAEHFEGLAVLLQLKPLFVPLYALLTLVGVVGNSALIAVIARTRRLHTATNFLIGNLSLSDLLVCVTCVPVSVAHAFEPRGWPYGPALCYFVTFMQPTTVYVSVLSLAAIAVDRYVVVAHPIRRRVSVRACGYAVLVIWLLSAALASPVAANTLYNDFRPQGHQLVVCEELWYEREGQRLAYSCSTIFISYMLPLSTISVSYCAITARLERRAMPGAILRQTQEKWRLKKRKTFRMLVLSALTFAICWLPLQTFNLIHDLDAQVVIIDKRYFNVVQLSCHWLAMSSTCYNPFIYASLHDKFKAELTRRLLTRGGRGSAARTPATRSPPSARTSHVHVSFASGASEILSAGRGGAQQASELL</sequence>
<keyword evidence="2 8" id="KW-0812">Transmembrane</keyword>
<comment type="subcellular location">
    <subcellularLocation>
        <location evidence="1">Membrane</location>
        <topology evidence="1">Multi-pass membrane protein</topology>
    </subcellularLocation>
</comment>
<evidence type="ECO:0000256" key="2">
    <source>
        <dbReference type="ARBA" id="ARBA00022692"/>
    </source>
</evidence>
<dbReference type="SUPFAM" id="SSF81321">
    <property type="entry name" value="Family A G protein-coupled receptor-like"/>
    <property type="match status" value="1"/>
</dbReference>
<evidence type="ECO:0000313" key="13">
    <source>
        <dbReference type="RefSeq" id="XP_032830272.1"/>
    </source>
</evidence>
<dbReference type="PRINTS" id="PR01018">
    <property type="entry name" value="PRPRECEPTOR"/>
</dbReference>
<dbReference type="InterPro" id="IPR017452">
    <property type="entry name" value="GPCR_Rhodpsn_7TM"/>
</dbReference>
<feature type="transmembrane region" description="Helical" evidence="10">
    <location>
        <begin position="148"/>
        <end position="169"/>
    </location>
</feature>
<evidence type="ECO:0000256" key="5">
    <source>
        <dbReference type="ARBA" id="ARBA00023136"/>
    </source>
</evidence>
<reference evidence="13" key="1">
    <citation type="submission" date="2025-08" db="UniProtKB">
        <authorList>
            <consortium name="RefSeq"/>
        </authorList>
    </citation>
    <scope>IDENTIFICATION</scope>
    <source>
        <tissue evidence="13">Sperm</tissue>
    </source>
</reference>
<dbReference type="PANTHER" id="PTHR24235:SF19">
    <property type="entry name" value="PROLACTIN RELEASING PEPTIDE RECEPTOR-LIKE"/>
    <property type="match status" value="1"/>
</dbReference>
<feature type="transmembrane region" description="Helical" evidence="10">
    <location>
        <begin position="198"/>
        <end position="223"/>
    </location>
</feature>
<feature type="transmembrane region" description="Helical" evidence="10">
    <location>
        <begin position="39"/>
        <end position="59"/>
    </location>
</feature>
<dbReference type="GO" id="GO:0004983">
    <property type="term" value="F:neuropeptide Y receptor activity"/>
    <property type="evidence" value="ECO:0007669"/>
    <property type="project" value="InterPro"/>
</dbReference>
<dbReference type="GO" id="GO:0005886">
    <property type="term" value="C:plasma membrane"/>
    <property type="evidence" value="ECO:0007669"/>
    <property type="project" value="TreeGrafter"/>
</dbReference>
<keyword evidence="7 8" id="KW-0807">Transducer</keyword>
<evidence type="ECO:0000313" key="12">
    <source>
        <dbReference type="Proteomes" id="UP001318040"/>
    </source>
</evidence>
<evidence type="ECO:0000256" key="8">
    <source>
        <dbReference type="RuleBase" id="RU000688"/>
    </source>
</evidence>
<dbReference type="PROSITE" id="PS50262">
    <property type="entry name" value="G_PROTEIN_RECEP_F1_2"/>
    <property type="match status" value="1"/>
</dbReference>
<dbReference type="InterPro" id="IPR001402">
    <property type="entry name" value="Prolrel_pep_rcpt"/>
</dbReference>
<dbReference type="GO" id="GO:0043005">
    <property type="term" value="C:neuron projection"/>
    <property type="evidence" value="ECO:0007669"/>
    <property type="project" value="TreeGrafter"/>
</dbReference>
<evidence type="ECO:0000256" key="10">
    <source>
        <dbReference type="SAM" id="Phobius"/>
    </source>
</evidence>
<feature type="transmembrane region" description="Helical" evidence="10">
    <location>
        <begin position="71"/>
        <end position="95"/>
    </location>
</feature>
<dbReference type="InterPro" id="IPR000276">
    <property type="entry name" value="GPCR_Rhodpsn"/>
</dbReference>
<gene>
    <name evidence="13" type="primary">LOC116954000</name>
</gene>